<evidence type="ECO:0000313" key="3">
    <source>
        <dbReference type="Proteomes" id="UP001139031"/>
    </source>
</evidence>
<proteinExistence type="predicted"/>
<feature type="transmembrane region" description="Helical" evidence="1">
    <location>
        <begin position="70"/>
        <end position="90"/>
    </location>
</feature>
<evidence type="ECO:0000256" key="1">
    <source>
        <dbReference type="SAM" id="Phobius"/>
    </source>
</evidence>
<keyword evidence="1" id="KW-0472">Membrane</keyword>
<comment type="caution">
    <text evidence="2">The sequence shown here is derived from an EMBL/GenBank/DDBJ whole genome shotgun (WGS) entry which is preliminary data.</text>
</comment>
<keyword evidence="3" id="KW-1185">Reference proteome</keyword>
<keyword evidence="1" id="KW-0812">Transmembrane</keyword>
<name>A0ABS7TMH8_9BACT</name>
<organism evidence="2 3">
    <name type="scientific">Nannocystis pusilla</name>
    <dbReference type="NCBI Taxonomy" id="889268"/>
    <lineage>
        <taxon>Bacteria</taxon>
        <taxon>Pseudomonadati</taxon>
        <taxon>Myxococcota</taxon>
        <taxon>Polyangia</taxon>
        <taxon>Nannocystales</taxon>
        <taxon>Nannocystaceae</taxon>
        <taxon>Nannocystis</taxon>
    </lineage>
</organism>
<feature type="transmembrane region" description="Helical" evidence="1">
    <location>
        <begin position="96"/>
        <end position="118"/>
    </location>
</feature>
<keyword evidence="1" id="KW-1133">Transmembrane helix</keyword>
<accession>A0ABS7TMH8</accession>
<sequence length="160" mass="16567">MDAPQQPTGSPGAFMNGLEQGFAQSYGDRLRGARKGARADQDASEVERICSARTLEERMQRMAEFRRGRWYQLGAICTSAVAGVGLGMVAQGVADVRVAGVPVMGVLGLGGIAAGAAIDESLTTRAFFAVGGTMFTIGTIAYAYMHPLPAAPDAQNGGAP</sequence>
<gene>
    <name evidence="2" type="ORF">K7C98_08455</name>
</gene>
<evidence type="ECO:0000313" key="2">
    <source>
        <dbReference type="EMBL" id="MBZ5709291.1"/>
    </source>
</evidence>
<reference evidence="2" key="1">
    <citation type="submission" date="2021-08" db="EMBL/GenBank/DDBJ databases">
        <authorList>
            <person name="Stevens D.C."/>
        </authorList>
    </citation>
    <scope>NUCLEOTIDE SEQUENCE</scope>
    <source>
        <strain evidence="2">DSM 53165</strain>
    </source>
</reference>
<dbReference type="EMBL" id="JAIRAU010000005">
    <property type="protein sequence ID" value="MBZ5709291.1"/>
    <property type="molecule type" value="Genomic_DNA"/>
</dbReference>
<dbReference type="Proteomes" id="UP001139031">
    <property type="component" value="Unassembled WGS sequence"/>
</dbReference>
<dbReference type="RefSeq" id="WP_224191068.1">
    <property type="nucleotide sequence ID" value="NZ_JAIRAU010000005.1"/>
</dbReference>
<protein>
    <submittedName>
        <fullName evidence="2">Uncharacterized protein</fullName>
    </submittedName>
</protein>
<feature type="transmembrane region" description="Helical" evidence="1">
    <location>
        <begin position="125"/>
        <end position="145"/>
    </location>
</feature>